<evidence type="ECO:0000313" key="3">
    <source>
        <dbReference type="Proteomes" id="UP000606991"/>
    </source>
</evidence>
<dbReference type="PANTHER" id="PTHR12526:SF635">
    <property type="entry name" value="GLYCOSYL TRANSFERASE GROUP 1"/>
    <property type="match status" value="1"/>
</dbReference>
<dbReference type="Proteomes" id="UP000606991">
    <property type="component" value="Unassembled WGS sequence"/>
</dbReference>
<dbReference type="RefSeq" id="WP_337312023.1">
    <property type="nucleotide sequence ID" value="NZ_JAEKNS010000103.1"/>
</dbReference>
<proteinExistence type="predicted"/>
<sequence length="424" mass="46390">MFTPDTLEIAMVSFEGPDQYSQAGGLGVRAKEICRAFAAVGFRTTLYFVGDPGKPREEDVDGLRLVRICQSVSRQYPAGVYDGEHDKIEAMWSELPPLLVQISVQPSVAAGRVLAIMCEEWQTADFVETLDRNLRQLGLRDRCVILWNANNHFGFDNMDWRALERAATVTTVSRYMKHLMWPHGVNPMVIPNGIPVEALRPVDDAAVKVIAEAGHTPCLTFKIGRFSPDKRWHQSLDAIAELRDRGLPARLLMRGGIEHFGHGVLGHARQLGLDVAEWNEPIEEPADVARSLEQTGTAAVVNLRRFLPESVLPAISVAACAVLANSGHEPFGLVGLEAMAAGGVAVVGATGEEYARPYGNAIVVETAEGTELASALAGLVERPELSARLREAARRDAADFAWPEIIDGFLERMRYVAARQHVAV</sequence>
<dbReference type="Gene3D" id="3.40.50.2000">
    <property type="entry name" value="Glycogen Phosphorylase B"/>
    <property type="match status" value="2"/>
</dbReference>
<name>A0A934K3Y4_9BACT</name>
<dbReference type="Pfam" id="PF00534">
    <property type="entry name" value="Glycos_transf_1"/>
    <property type="match status" value="1"/>
</dbReference>
<dbReference type="GO" id="GO:0016757">
    <property type="term" value="F:glycosyltransferase activity"/>
    <property type="evidence" value="ECO:0007669"/>
    <property type="project" value="InterPro"/>
</dbReference>
<organism evidence="2 3">
    <name type="scientific">Candidatus Aeolococcus gillhamiae</name>
    <dbReference type="NCBI Taxonomy" id="3127015"/>
    <lineage>
        <taxon>Bacteria</taxon>
        <taxon>Bacillati</taxon>
        <taxon>Candidatus Dormiibacterota</taxon>
        <taxon>Candidatus Dormibacteria</taxon>
        <taxon>Candidatus Aeolococcales</taxon>
        <taxon>Candidatus Aeolococcaceae</taxon>
        <taxon>Candidatus Aeolococcus</taxon>
    </lineage>
</organism>
<evidence type="ECO:0000313" key="2">
    <source>
        <dbReference type="EMBL" id="MBJ7595163.1"/>
    </source>
</evidence>
<dbReference type="AlphaFoldDB" id="A0A934K3Y4"/>
<dbReference type="InterPro" id="IPR001296">
    <property type="entry name" value="Glyco_trans_1"/>
</dbReference>
<feature type="domain" description="Glycosyl transferase family 1" evidence="1">
    <location>
        <begin position="217"/>
        <end position="395"/>
    </location>
</feature>
<evidence type="ECO:0000259" key="1">
    <source>
        <dbReference type="Pfam" id="PF00534"/>
    </source>
</evidence>
<reference evidence="2 3" key="1">
    <citation type="submission" date="2020-10" db="EMBL/GenBank/DDBJ databases">
        <title>Ca. Dormibacterota MAGs.</title>
        <authorList>
            <person name="Montgomery K."/>
        </authorList>
    </citation>
    <scope>NUCLEOTIDE SEQUENCE [LARGE SCALE GENOMIC DNA]</scope>
    <source>
        <strain evidence="2">SC8812_S17_18</strain>
    </source>
</reference>
<comment type="caution">
    <text evidence="2">The sequence shown here is derived from an EMBL/GenBank/DDBJ whole genome shotgun (WGS) entry which is preliminary data.</text>
</comment>
<dbReference type="PANTHER" id="PTHR12526">
    <property type="entry name" value="GLYCOSYLTRANSFERASE"/>
    <property type="match status" value="1"/>
</dbReference>
<dbReference type="SUPFAM" id="SSF53756">
    <property type="entry name" value="UDP-Glycosyltransferase/glycogen phosphorylase"/>
    <property type="match status" value="1"/>
</dbReference>
<protein>
    <submittedName>
        <fullName evidence="2">Glycosyltransferase</fullName>
    </submittedName>
</protein>
<accession>A0A934K3Y4</accession>
<gene>
    <name evidence="2" type="ORF">JF886_09935</name>
</gene>
<dbReference type="EMBL" id="JAEKNS010000103">
    <property type="protein sequence ID" value="MBJ7595163.1"/>
    <property type="molecule type" value="Genomic_DNA"/>
</dbReference>